<accession>A0A0E9XHS2</accession>
<proteinExistence type="predicted"/>
<name>A0A0E9XHS2_ANGAN</name>
<dbReference type="EMBL" id="GBXM01006586">
    <property type="protein sequence ID" value="JAI01992.1"/>
    <property type="molecule type" value="Transcribed_RNA"/>
</dbReference>
<evidence type="ECO:0000313" key="1">
    <source>
        <dbReference type="EMBL" id="JAI01992.1"/>
    </source>
</evidence>
<dbReference type="AlphaFoldDB" id="A0A0E9XHS2"/>
<sequence length="61" mass="7108">MCVCEWLRIRKLEMQCYCKCVTECVTEGVQKHMHSKMQGPLFCPIVLSRYRSILYACVSSS</sequence>
<organism evidence="1">
    <name type="scientific">Anguilla anguilla</name>
    <name type="common">European freshwater eel</name>
    <name type="synonym">Muraena anguilla</name>
    <dbReference type="NCBI Taxonomy" id="7936"/>
    <lineage>
        <taxon>Eukaryota</taxon>
        <taxon>Metazoa</taxon>
        <taxon>Chordata</taxon>
        <taxon>Craniata</taxon>
        <taxon>Vertebrata</taxon>
        <taxon>Euteleostomi</taxon>
        <taxon>Actinopterygii</taxon>
        <taxon>Neopterygii</taxon>
        <taxon>Teleostei</taxon>
        <taxon>Anguilliformes</taxon>
        <taxon>Anguillidae</taxon>
        <taxon>Anguilla</taxon>
    </lineage>
</organism>
<protein>
    <submittedName>
        <fullName evidence="1">Uncharacterized protein</fullName>
    </submittedName>
</protein>
<reference evidence="1" key="2">
    <citation type="journal article" date="2015" name="Fish Shellfish Immunol.">
        <title>Early steps in the European eel (Anguilla anguilla)-Vibrio vulnificus interaction in the gills: Role of the RtxA13 toxin.</title>
        <authorList>
            <person name="Callol A."/>
            <person name="Pajuelo D."/>
            <person name="Ebbesson L."/>
            <person name="Teles M."/>
            <person name="MacKenzie S."/>
            <person name="Amaro C."/>
        </authorList>
    </citation>
    <scope>NUCLEOTIDE SEQUENCE</scope>
</reference>
<reference evidence="1" key="1">
    <citation type="submission" date="2014-11" db="EMBL/GenBank/DDBJ databases">
        <authorList>
            <person name="Amaro Gonzalez C."/>
        </authorList>
    </citation>
    <scope>NUCLEOTIDE SEQUENCE</scope>
</reference>